<evidence type="ECO:0000313" key="2">
    <source>
        <dbReference type="EMBL" id="EXB51979.1"/>
    </source>
</evidence>
<dbReference type="AlphaFoldDB" id="W9QZB6"/>
<gene>
    <name evidence="2" type="ORF">L484_019756</name>
</gene>
<name>W9QZB6_9ROSA</name>
<accession>W9QZB6</accession>
<reference evidence="3" key="1">
    <citation type="submission" date="2013-01" db="EMBL/GenBank/DDBJ databases">
        <title>Draft Genome Sequence of a Mulberry Tree, Morus notabilis C.K. Schneid.</title>
        <authorList>
            <person name="He N."/>
            <person name="Zhao S."/>
        </authorList>
    </citation>
    <scope>NUCLEOTIDE SEQUENCE</scope>
</reference>
<keyword evidence="3" id="KW-1185">Reference proteome</keyword>
<dbReference type="EMBL" id="KE344058">
    <property type="protein sequence ID" value="EXB51979.1"/>
    <property type="molecule type" value="Genomic_DNA"/>
</dbReference>
<organism evidence="2 3">
    <name type="scientific">Morus notabilis</name>
    <dbReference type="NCBI Taxonomy" id="981085"/>
    <lineage>
        <taxon>Eukaryota</taxon>
        <taxon>Viridiplantae</taxon>
        <taxon>Streptophyta</taxon>
        <taxon>Embryophyta</taxon>
        <taxon>Tracheophyta</taxon>
        <taxon>Spermatophyta</taxon>
        <taxon>Magnoliopsida</taxon>
        <taxon>eudicotyledons</taxon>
        <taxon>Gunneridae</taxon>
        <taxon>Pentapetalae</taxon>
        <taxon>rosids</taxon>
        <taxon>fabids</taxon>
        <taxon>Rosales</taxon>
        <taxon>Moraceae</taxon>
        <taxon>Moreae</taxon>
        <taxon>Morus</taxon>
    </lineage>
</organism>
<sequence>MEGSTETVDVGKRSTNMEEKKRILDILDRLQQRLGDQGMTETMTPPIPAPEEKAATNHVGFFKSIGPKYLATIPDLAVRMSGIGRASTMRLRRRETSGDTAEGGGSA</sequence>
<evidence type="ECO:0000313" key="3">
    <source>
        <dbReference type="Proteomes" id="UP000030645"/>
    </source>
</evidence>
<evidence type="ECO:0000256" key="1">
    <source>
        <dbReference type="SAM" id="MobiDB-lite"/>
    </source>
</evidence>
<proteinExistence type="predicted"/>
<feature type="region of interest" description="Disordered" evidence="1">
    <location>
        <begin position="88"/>
        <end position="107"/>
    </location>
</feature>
<protein>
    <submittedName>
        <fullName evidence="2">Uncharacterized protein</fullName>
    </submittedName>
</protein>
<dbReference type="Proteomes" id="UP000030645">
    <property type="component" value="Unassembled WGS sequence"/>
</dbReference>